<dbReference type="Proteomes" id="UP000054558">
    <property type="component" value="Unassembled WGS sequence"/>
</dbReference>
<organism evidence="2 3">
    <name type="scientific">Klebsormidium nitens</name>
    <name type="common">Green alga</name>
    <name type="synonym">Ulothrix nitens</name>
    <dbReference type="NCBI Taxonomy" id="105231"/>
    <lineage>
        <taxon>Eukaryota</taxon>
        <taxon>Viridiplantae</taxon>
        <taxon>Streptophyta</taxon>
        <taxon>Klebsormidiophyceae</taxon>
        <taxon>Klebsormidiales</taxon>
        <taxon>Klebsormidiaceae</taxon>
        <taxon>Klebsormidium</taxon>
    </lineage>
</organism>
<dbReference type="AlphaFoldDB" id="A0A1Y1HTW8"/>
<protein>
    <recommendedName>
        <fullName evidence="1">NAD-dependent epimerase/dehydratase domain-containing protein</fullName>
    </recommendedName>
</protein>
<sequence>MVKIFITGASGYIGSVVSELALQAGHSLRGLARSDAAAEKLRAQGVEPVRGDLYTLDVLADEAKKADAVLHLAFIHDFTKYVESVETDRKVVETFIGALAGSNKTLVITSGTAVLWDTGDSPADETTPVPPGPGGARAATEQLCVHWQAASRGIRSAAMRLPLHVYGRSSPITFIPMQIATAAKDGIARYIGDGAIFHLGDSNDRGVSAKKIAEAIARRVSLPPPVSVSVEEAAQAWGPLLATLLSISNQYTSARAEKELGWKVPEGRSVLRFTAEGGRETS</sequence>
<dbReference type="SUPFAM" id="SSF51735">
    <property type="entry name" value="NAD(P)-binding Rossmann-fold domains"/>
    <property type="match status" value="1"/>
</dbReference>
<name>A0A1Y1HTW8_KLENI</name>
<feature type="domain" description="NAD-dependent epimerase/dehydratase" evidence="1">
    <location>
        <begin position="4"/>
        <end position="186"/>
    </location>
</feature>
<evidence type="ECO:0000313" key="3">
    <source>
        <dbReference type="Proteomes" id="UP000054558"/>
    </source>
</evidence>
<evidence type="ECO:0000259" key="1">
    <source>
        <dbReference type="Pfam" id="PF01370"/>
    </source>
</evidence>
<evidence type="ECO:0000313" key="2">
    <source>
        <dbReference type="EMBL" id="GAQ82075.1"/>
    </source>
</evidence>
<dbReference type="Gene3D" id="3.40.50.720">
    <property type="entry name" value="NAD(P)-binding Rossmann-like Domain"/>
    <property type="match status" value="1"/>
</dbReference>
<dbReference type="PANTHER" id="PTHR48079">
    <property type="entry name" value="PROTEIN YEEZ"/>
    <property type="match status" value="1"/>
</dbReference>
<reference evidence="2 3" key="1">
    <citation type="journal article" date="2014" name="Nat. Commun.">
        <title>Klebsormidium flaccidum genome reveals primary factors for plant terrestrial adaptation.</title>
        <authorList>
            <person name="Hori K."/>
            <person name="Maruyama F."/>
            <person name="Fujisawa T."/>
            <person name="Togashi T."/>
            <person name="Yamamoto N."/>
            <person name="Seo M."/>
            <person name="Sato S."/>
            <person name="Yamada T."/>
            <person name="Mori H."/>
            <person name="Tajima N."/>
            <person name="Moriyama T."/>
            <person name="Ikeuchi M."/>
            <person name="Watanabe M."/>
            <person name="Wada H."/>
            <person name="Kobayashi K."/>
            <person name="Saito M."/>
            <person name="Masuda T."/>
            <person name="Sasaki-Sekimoto Y."/>
            <person name="Mashiguchi K."/>
            <person name="Awai K."/>
            <person name="Shimojima M."/>
            <person name="Masuda S."/>
            <person name="Iwai M."/>
            <person name="Nobusawa T."/>
            <person name="Narise T."/>
            <person name="Kondo S."/>
            <person name="Saito H."/>
            <person name="Sato R."/>
            <person name="Murakawa M."/>
            <person name="Ihara Y."/>
            <person name="Oshima-Yamada Y."/>
            <person name="Ohtaka K."/>
            <person name="Satoh M."/>
            <person name="Sonobe K."/>
            <person name="Ishii M."/>
            <person name="Ohtani R."/>
            <person name="Kanamori-Sato M."/>
            <person name="Honoki R."/>
            <person name="Miyazaki D."/>
            <person name="Mochizuki H."/>
            <person name="Umetsu J."/>
            <person name="Higashi K."/>
            <person name="Shibata D."/>
            <person name="Kamiya Y."/>
            <person name="Sato N."/>
            <person name="Nakamura Y."/>
            <person name="Tabata S."/>
            <person name="Ida S."/>
            <person name="Kurokawa K."/>
            <person name="Ohta H."/>
        </authorList>
    </citation>
    <scope>NUCLEOTIDE SEQUENCE [LARGE SCALE GENOMIC DNA]</scope>
    <source>
        <strain evidence="2 3">NIES-2285</strain>
    </source>
</reference>
<dbReference type="Pfam" id="PF01370">
    <property type="entry name" value="Epimerase"/>
    <property type="match status" value="1"/>
</dbReference>
<keyword evidence="3" id="KW-1185">Reference proteome</keyword>
<gene>
    <name evidence="2" type="ORF">KFL_000990250</name>
</gene>
<dbReference type="GO" id="GO:0005737">
    <property type="term" value="C:cytoplasm"/>
    <property type="evidence" value="ECO:0000318"/>
    <property type="project" value="GO_Central"/>
</dbReference>
<dbReference type="OMA" id="YPGDGTQ"/>
<proteinExistence type="predicted"/>
<dbReference type="GO" id="GO:0004029">
    <property type="term" value="F:aldehyde dehydrogenase (NAD+) activity"/>
    <property type="evidence" value="ECO:0000318"/>
    <property type="project" value="GO_Central"/>
</dbReference>
<dbReference type="EMBL" id="DF237048">
    <property type="protein sequence ID" value="GAQ82075.1"/>
    <property type="molecule type" value="Genomic_DNA"/>
</dbReference>
<dbReference type="InterPro" id="IPR036291">
    <property type="entry name" value="NAD(P)-bd_dom_sf"/>
</dbReference>
<dbReference type="InterPro" id="IPR001509">
    <property type="entry name" value="Epimerase_deHydtase"/>
</dbReference>
<dbReference type="PANTHER" id="PTHR48079:SF6">
    <property type="entry name" value="NAD(P)-BINDING DOMAIN-CONTAINING PROTEIN-RELATED"/>
    <property type="match status" value="1"/>
</dbReference>
<dbReference type="OrthoDB" id="10262413at2759"/>
<accession>A0A1Y1HTW8</accession>
<dbReference type="InterPro" id="IPR051783">
    <property type="entry name" value="NAD(P)-dependent_oxidoreduct"/>
</dbReference>
<dbReference type="STRING" id="105231.A0A1Y1HTW8"/>